<dbReference type="Pfam" id="PF22521">
    <property type="entry name" value="HypF_C_2"/>
    <property type="match status" value="1"/>
</dbReference>
<dbReference type="InterPro" id="IPR004421">
    <property type="entry name" value="Carbamoyltransferase_HypF"/>
</dbReference>
<evidence type="ECO:0000313" key="12">
    <source>
        <dbReference type="EMBL" id="MCA0153357.1"/>
    </source>
</evidence>
<dbReference type="Pfam" id="PF00708">
    <property type="entry name" value="Acylphosphatase"/>
    <property type="match status" value="1"/>
</dbReference>
<gene>
    <name evidence="12" type="primary">hypF</name>
    <name evidence="12" type="ORF">LBV24_09035</name>
</gene>
<dbReference type="PANTHER" id="PTHR42959">
    <property type="entry name" value="CARBAMOYLTRANSFERASE"/>
    <property type="match status" value="1"/>
</dbReference>
<evidence type="ECO:0000256" key="8">
    <source>
        <dbReference type="PIRNR" id="PIRNR006256"/>
    </source>
</evidence>
<evidence type="ECO:0000256" key="4">
    <source>
        <dbReference type="ARBA" id="ARBA00022723"/>
    </source>
</evidence>
<dbReference type="PROSITE" id="PS51160">
    <property type="entry name" value="ACYLPHOSPHATASE_3"/>
    <property type="match status" value="1"/>
</dbReference>
<comment type="similarity">
    <text evidence="2 8">Belongs to the carbamoyltransferase HypF family.</text>
</comment>
<name>A0ABS7Y3C4_9FLAO</name>
<evidence type="ECO:0000259" key="10">
    <source>
        <dbReference type="PROSITE" id="PS51160"/>
    </source>
</evidence>
<feature type="domain" description="Acylphosphatase-like" evidence="10">
    <location>
        <begin position="3"/>
        <end position="89"/>
    </location>
</feature>
<dbReference type="PROSITE" id="PS51163">
    <property type="entry name" value="YRDC"/>
    <property type="match status" value="1"/>
</dbReference>
<dbReference type="SUPFAM" id="SSF54975">
    <property type="entry name" value="Acylphosphatase/BLUF domain-like"/>
    <property type="match status" value="1"/>
</dbReference>
<dbReference type="Pfam" id="PF07503">
    <property type="entry name" value="zf-HYPF"/>
    <property type="match status" value="2"/>
</dbReference>
<protein>
    <recommendedName>
        <fullName evidence="8">Carbamoyltransferase</fullName>
        <ecNumber evidence="8">6.2.-.-</ecNumber>
    </recommendedName>
</protein>
<dbReference type="InterPro" id="IPR011125">
    <property type="entry name" value="Znf_HypF"/>
</dbReference>
<reference evidence="13" key="1">
    <citation type="submission" date="2023-07" db="EMBL/GenBank/DDBJ databases">
        <authorList>
            <person name="Yue Y."/>
        </authorList>
    </citation>
    <scope>NUCLEOTIDE SEQUENCE [LARGE SCALE GENOMIC DNA]</scope>
    <source>
        <strain evidence="13">2Y89</strain>
    </source>
</reference>
<proteinExistence type="inferred from homology"/>
<comment type="catalytic activity">
    <reaction evidence="9">
        <text>an acyl phosphate + H2O = a carboxylate + phosphate + H(+)</text>
        <dbReference type="Rhea" id="RHEA:14965"/>
        <dbReference type="ChEBI" id="CHEBI:15377"/>
        <dbReference type="ChEBI" id="CHEBI:15378"/>
        <dbReference type="ChEBI" id="CHEBI:29067"/>
        <dbReference type="ChEBI" id="CHEBI:43474"/>
        <dbReference type="ChEBI" id="CHEBI:59918"/>
        <dbReference type="EC" id="3.6.1.7"/>
    </reaction>
</comment>
<dbReference type="Gene3D" id="3.30.420.360">
    <property type="match status" value="1"/>
</dbReference>
<dbReference type="EMBL" id="JAIUJS010000004">
    <property type="protein sequence ID" value="MCA0153357.1"/>
    <property type="molecule type" value="Genomic_DNA"/>
</dbReference>
<comment type="pathway">
    <text evidence="1">Protein modification; [NiFe] hydrogenase maturation.</text>
</comment>
<evidence type="ECO:0000256" key="6">
    <source>
        <dbReference type="ARBA" id="ARBA00022833"/>
    </source>
</evidence>
<dbReference type="SUPFAM" id="SSF53067">
    <property type="entry name" value="Actin-like ATPase domain"/>
    <property type="match status" value="1"/>
</dbReference>
<evidence type="ECO:0000256" key="5">
    <source>
        <dbReference type="ARBA" id="ARBA00022771"/>
    </source>
</evidence>
<comment type="catalytic activity">
    <reaction evidence="7">
        <text>C-terminal L-cysteinyl-[HypE protein] + carbamoyl phosphate + ATP + H2O = C-terminal S-carboxamide-L-cysteinyl-[HypE protein] + AMP + phosphate + diphosphate + H(+)</text>
        <dbReference type="Rhea" id="RHEA:55636"/>
        <dbReference type="Rhea" id="RHEA-COMP:14247"/>
        <dbReference type="Rhea" id="RHEA-COMP:14392"/>
        <dbReference type="ChEBI" id="CHEBI:15377"/>
        <dbReference type="ChEBI" id="CHEBI:15378"/>
        <dbReference type="ChEBI" id="CHEBI:30616"/>
        <dbReference type="ChEBI" id="CHEBI:33019"/>
        <dbReference type="ChEBI" id="CHEBI:43474"/>
        <dbReference type="ChEBI" id="CHEBI:58228"/>
        <dbReference type="ChEBI" id="CHEBI:76913"/>
        <dbReference type="ChEBI" id="CHEBI:139126"/>
        <dbReference type="ChEBI" id="CHEBI:456215"/>
    </reaction>
</comment>
<dbReference type="GO" id="GO:0016874">
    <property type="term" value="F:ligase activity"/>
    <property type="evidence" value="ECO:0007669"/>
    <property type="project" value="UniProtKB-KW"/>
</dbReference>
<keyword evidence="13" id="KW-1185">Reference proteome</keyword>
<evidence type="ECO:0000256" key="1">
    <source>
        <dbReference type="ARBA" id="ARBA00004711"/>
    </source>
</evidence>
<dbReference type="PIRSF" id="PIRSF006256">
    <property type="entry name" value="CMPcnvr_hdrg_mat"/>
    <property type="match status" value="1"/>
</dbReference>
<dbReference type="InterPro" id="IPR036046">
    <property type="entry name" value="Acylphosphatase-like_dom_sf"/>
</dbReference>
<comment type="caution">
    <text evidence="12">The sequence shown here is derived from an EMBL/GenBank/DDBJ whole genome shotgun (WGS) entry which is preliminary data.</text>
</comment>
<dbReference type="EC" id="6.2.-.-" evidence="8"/>
<dbReference type="InterPro" id="IPR043129">
    <property type="entry name" value="ATPase_NBD"/>
</dbReference>
<evidence type="ECO:0000256" key="7">
    <source>
        <dbReference type="ARBA" id="ARBA00048220"/>
    </source>
</evidence>
<dbReference type="PROSITE" id="PS00150">
    <property type="entry name" value="ACYLPHOSPHATASE_1"/>
    <property type="match status" value="1"/>
</dbReference>
<feature type="active site" evidence="9">
    <location>
        <position position="36"/>
    </location>
</feature>
<dbReference type="Gene3D" id="3.30.420.40">
    <property type="match status" value="1"/>
</dbReference>
<dbReference type="Gene3D" id="3.90.870.50">
    <property type="match status" value="1"/>
</dbReference>
<dbReference type="Pfam" id="PF01300">
    <property type="entry name" value="Sua5_yciO_yrdC"/>
    <property type="match status" value="1"/>
</dbReference>
<evidence type="ECO:0000256" key="2">
    <source>
        <dbReference type="ARBA" id="ARBA00008097"/>
    </source>
</evidence>
<evidence type="ECO:0000256" key="9">
    <source>
        <dbReference type="PROSITE-ProRule" id="PRU00520"/>
    </source>
</evidence>
<dbReference type="NCBIfam" id="TIGR00143">
    <property type="entry name" value="hypF"/>
    <property type="match status" value="1"/>
</dbReference>
<keyword evidence="6" id="KW-0862">Zinc</keyword>
<accession>A0ABS7Y3C4</accession>
<keyword evidence="5" id="KW-0863">Zinc-finger</keyword>
<feature type="active site" evidence="9">
    <location>
        <position position="18"/>
    </location>
</feature>
<keyword evidence="9" id="KW-0378">Hydrolase</keyword>
<dbReference type="InterPro" id="IPR017968">
    <property type="entry name" value="Acylphosphatase_CS"/>
</dbReference>
<dbReference type="InterPro" id="IPR006070">
    <property type="entry name" value="Sua5-like_dom"/>
</dbReference>
<dbReference type="Gene3D" id="3.30.110.120">
    <property type="match status" value="1"/>
</dbReference>
<dbReference type="Pfam" id="PF17788">
    <property type="entry name" value="HypF_C"/>
    <property type="match status" value="1"/>
</dbReference>
<feature type="domain" description="YrdC-like" evidence="11">
    <location>
        <begin position="201"/>
        <end position="390"/>
    </location>
</feature>
<evidence type="ECO:0000256" key="3">
    <source>
        <dbReference type="ARBA" id="ARBA00022598"/>
    </source>
</evidence>
<evidence type="ECO:0000313" key="13">
    <source>
        <dbReference type="Proteomes" id="UP001198402"/>
    </source>
</evidence>
<sequence>MQTVKIVISGQVQGVGFRPFVFNLAEMLDVNGTVSNNEEGVIIFAQASKEIVDSFYKALLKEAPILSKIDKHYITEVNHKKFKDFKIIPSENASGLNLQLTPDFGICDKCKNEINDPKNARYNYPFTTCVHCGPRWAITKTFPFERHHTSIDEFKMCQACENEYSDPRNRRFHSQTNSCGECGIQLKLIDNESELVSTNNALIFNTIHRLLIEESIIAIKNTSGFLLCCDARNDNVVRKLRQKKNRPEKPFALLYPSVEKLKTHFSINLDIEKELTAVERPIVIIPTSIKNKTPIASSVAPGLNQLGVMLPNSPLLQLLANEIDFPIVATSGNISGSPVLSDNLEALELLGSIADYFLLHNLKIEHPQDDSVIKVSNNSNERVLFRRSRGFAPNYYAPKIENKKNVMAMGAHLKSTISYMPNDYIYISQYLGHLDNYGVYERFGKESSSFMNIFQQKPAVVLVDKHPSYQSTLFGKELAESIGAEFQEIQHHKAHFASILAEHSLFTSPKEILGVVWDGTGFGNDHQIWGGEFFKYHNGKMQRIAHFDYYDWLAGDKMAKEPRLSLFSLVDEVASIMTKKFNPKETKIYKELKKKNKLKTSSVGRLFDAVASLLDICDINTYEGEAAIKLENHVLGYDLKKCNSYASVFGNDHLSANAIINGVQSDIDSGIEKPQIICNFLFTLAKLIIDVANHNGIKSIACSGGVFQNTVLLDMLKEIAGNEYELFFNRNLSPNDENISLGQIMYYLNGVDS</sequence>
<keyword evidence="3 12" id="KW-0436">Ligase</keyword>
<dbReference type="InterPro" id="IPR055128">
    <property type="entry name" value="HypF_C_2"/>
</dbReference>
<dbReference type="PANTHER" id="PTHR42959:SF1">
    <property type="entry name" value="CARBAMOYLTRANSFERASE HYPF"/>
    <property type="match status" value="1"/>
</dbReference>
<organism evidence="12 13">
    <name type="scientific">Winogradskyella vincentii</name>
    <dbReference type="NCBI Taxonomy" id="2877122"/>
    <lineage>
        <taxon>Bacteria</taxon>
        <taxon>Pseudomonadati</taxon>
        <taxon>Bacteroidota</taxon>
        <taxon>Flavobacteriia</taxon>
        <taxon>Flavobacteriales</taxon>
        <taxon>Flavobacteriaceae</taxon>
        <taxon>Winogradskyella</taxon>
    </lineage>
</organism>
<evidence type="ECO:0000259" key="11">
    <source>
        <dbReference type="PROSITE" id="PS51163"/>
    </source>
</evidence>
<dbReference type="InterPro" id="IPR051060">
    <property type="entry name" value="Carbamoyltrans_HypF-like"/>
</dbReference>
<dbReference type="InterPro" id="IPR017945">
    <property type="entry name" value="DHBP_synth_RibB-like_a/b_dom"/>
</dbReference>
<dbReference type="InterPro" id="IPR041440">
    <property type="entry name" value="HypF_C"/>
</dbReference>
<dbReference type="Proteomes" id="UP001198402">
    <property type="component" value="Unassembled WGS sequence"/>
</dbReference>
<keyword evidence="4" id="KW-0479">Metal-binding</keyword>
<dbReference type="InterPro" id="IPR001792">
    <property type="entry name" value="Acylphosphatase-like_dom"/>
</dbReference>
<dbReference type="RefSeq" id="WP_224478323.1">
    <property type="nucleotide sequence ID" value="NZ_JAIUJS010000004.1"/>
</dbReference>
<dbReference type="SUPFAM" id="SSF55821">
    <property type="entry name" value="YrdC/RibB"/>
    <property type="match status" value="1"/>
</dbReference>